<dbReference type="GeneID" id="54466151"/>
<evidence type="ECO:0000313" key="2">
    <source>
        <dbReference type="Proteomes" id="UP000504636"/>
    </source>
</evidence>
<reference evidence="3" key="3">
    <citation type="submission" date="2025-04" db="UniProtKB">
        <authorList>
            <consortium name="RefSeq"/>
        </authorList>
    </citation>
    <scope>IDENTIFICATION</scope>
    <source>
        <strain evidence="3">CBS 304.34</strain>
    </source>
</reference>
<reference evidence="1 3" key="1">
    <citation type="journal article" date="2020" name="Stud. Mycol.">
        <title>101 Dothideomycetes genomes: a test case for predicting lifestyles and emergence of pathogens.</title>
        <authorList>
            <person name="Haridas S."/>
            <person name="Albert R."/>
            <person name="Binder M."/>
            <person name="Bloem J."/>
            <person name="Labutti K."/>
            <person name="Salamov A."/>
            <person name="Andreopoulos B."/>
            <person name="Baker S."/>
            <person name="Barry K."/>
            <person name="Bills G."/>
            <person name="Bluhm B."/>
            <person name="Cannon C."/>
            <person name="Castanera R."/>
            <person name="Culley D."/>
            <person name="Daum C."/>
            <person name="Ezra D."/>
            <person name="Gonzalez J."/>
            <person name="Henrissat B."/>
            <person name="Kuo A."/>
            <person name="Liang C."/>
            <person name="Lipzen A."/>
            <person name="Lutzoni F."/>
            <person name="Magnuson J."/>
            <person name="Mondo S."/>
            <person name="Nolan M."/>
            <person name="Ohm R."/>
            <person name="Pangilinan J."/>
            <person name="Park H.-J."/>
            <person name="Ramirez L."/>
            <person name="Alfaro M."/>
            <person name="Sun H."/>
            <person name="Tritt A."/>
            <person name="Yoshinaga Y."/>
            <person name="Zwiers L.-H."/>
            <person name="Turgeon B."/>
            <person name="Goodwin S."/>
            <person name="Spatafora J."/>
            <person name="Crous P."/>
            <person name="Grigoriev I."/>
        </authorList>
    </citation>
    <scope>NUCLEOTIDE SEQUENCE</scope>
    <source>
        <strain evidence="1 3">CBS 304.34</strain>
    </source>
</reference>
<keyword evidence="2" id="KW-1185">Reference proteome</keyword>
<evidence type="ECO:0000313" key="1">
    <source>
        <dbReference type="EMBL" id="KAF2812228.1"/>
    </source>
</evidence>
<reference evidence="3" key="2">
    <citation type="submission" date="2020-04" db="EMBL/GenBank/DDBJ databases">
        <authorList>
            <consortium name="NCBI Genome Project"/>
        </authorList>
    </citation>
    <scope>NUCLEOTIDE SEQUENCE</scope>
    <source>
        <strain evidence="3">CBS 304.34</strain>
    </source>
</reference>
<dbReference type="RefSeq" id="XP_033579192.1">
    <property type="nucleotide sequence ID" value="XM_033725258.1"/>
</dbReference>
<gene>
    <name evidence="1 3" type="ORF">BDZ99DRAFT_518084</name>
</gene>
<protein>
    <submittedName>
        <fullName evidence="1 3">Uncharacterized protein</fullName>
    </submittedName>
</protein>
<organism evidence="1">
    <name type="scientific">Mytilinidion resinicola</name>
    <dbReference type="NCBI Taxonomy" id="574789"/>
    <lineage>
        <taxon>Eukaryota</taxon>
        <taxon>Fungi</taxon>
        <taxon>Dikarya</taxon>
        <taxon>Ascomycota</taxon>
        <taxon>Pezizomycotina</taxon>
        <taxon>Dothideomycetes</taxon>
        <taxon>Pleosporomycetidae</taxon>
        <taxon>Mytilinidiales</taxon>
        <taxon>Mytilinidiaceae</taxon>
        <taxon>Mytilinidion</taxon>
    </lineage>
</organism>
<accession>A0A6A6YUK8</accession>
<dbReference type="Proteomes" id="UP000504636">
    <property type="component" value="Unplaced"/>
</dbReference>
<proteinExistence type="predicted"/>
<sequence length="196" mass="22456">MNSLREEPSWPAFPASESGPSFLEECQRLHLPNLLHHRLASVRRLHPPLHLRKREAPKADERRLNFETILILLLLSNIQTYKFLVLRQLLALHHRMATHHLRTHTSDTLRWRASISNRTQGVMPPRHVAAPFPRYYTLQGIYRVTESFSPCEAEGTEAVIRVTETIPCDSKKATEQATTATDIFCAFAAEPADTMK</sequence>
<evidence type="ECO:0000313" key="3">
    <source>
        <dbReference type="RefSeq" id="XP_033579192.1"/>
    </source>
</evidence>
<name>A0A6A6YUK8_9PEZI</name>
<dbReference type="AlphaFoldDB" id="A0A6A6YUK8"/>
<dbReference type="EMBL" id="MU003697">
    <property type="protein sequence ID" value="KAF2812228.1"/>
    <property type="molecule type" value="Genomic_DNA"/>
</dbReference>